<proteinExistence type="predicted"/>
<dbReference type="Proteomes" id="UP000009022">
    <property type="component" value="Unassembled WGS sequence"/>
</dbReference>
<name>B3SBK4_TRIAD</name>
<feature type="compositionally biased region" description="Polar residues" evidence="1">
    <location>
        <begin position="1"/>
        <end position="15"/>
    </location>
</feature>
<reference evidence="2 3" key="1">
    <citation type="journal article" date="2008" name="Nature">
        <title>The Trichoplax genome and the nature of placozoans.</title>
        <authorList>
            <person name="Srivastava M."/>
            <person name="Begovic E."/>
            <person name="Chapman J."/>
            <person name="Putnam N.H."/>
            <person name="Hellsten U."/>
            <person name="Kawashima T."/>
            <person name="Kuo A."/>
            <person name="Mitros T."/>
            <person name="Salamov A."/>
            <person name="Carpenter M.L."/>
            <person name="Signorovitch A.Y."/>
            <person name="Moreno M.A."/>
            <person name="Kamm K."/>
            <person name="Grimwood J."/>
            <person name="Schmutz J."/>
            <person name="Shapiro H."/>
            <person name="Grigoriev I.V."/>
            <person name="Buss L.W."/>
            <person name="Schierwater B."/>
            <person name="Dellaporta S.L."/>
            <person name="Rokhsar D.S."/>
        </authorList>
    </citation>
    <scope>NUCLEOTIDE SEQUENCE [LARGE SCALE GENOMIC DNA]</scope>
    <source>
        <strain evidence="2 3">Grell-BS-1999</strain>
    </source>
</reference>
<dbReference type="InParanoid" id="B3SBK4"/>
<protein>
    <submittedName>
        <fullName evidence="2">Uncharacterized protein</fullName>
    </submittedName>
</protein>
<dbReference type="EMBL" id="DS985265">
    <property type="protein sequence ID" value="EDV19904.1"/>
    <property type="molecule type" value="Genomic_DNA"/>
</dbReference>
<evidence type="ECO:0000313" key="3">
    <source>
        <dbReference type="Proteomes" id="UP000009022"/>
    </source>
</evidence>
<dbReference type="AlphaFoldDB" id="B3SBK4"/>
<feature type="compositionally biased region" description="Basic and acidic residues" evidence="1">
    <location>
        <begin position="83"/>
        <end position="109"/>
    </location>
</feature>
<feature type="compositionally biased region" description="Polar residues" evidence="1">
    <location>
        <begin position="203"/>
        <end position="218"/>
    </location>
</feature>
<dbReference type="HOGENOM" id="CLU_774632_0_0_1"/>
<sequence>MSSEESGSDWDSISENKPPGLSDNDDRSGSKLRSNLQTGQVLKTLTDSNISHPQPSSSQSADINPIPPPKPKTNRLKVSLSSKKSDDGVMTFTDRRRTLDNEQDGDHSSTHGSQMQLATTMSRHSSSSRSDIPVLSDERPPYNFEPVVGRQPGNQSQLIQPTGKASKKSYLPMSEEEGSQSPIPATANWQKMPSPPSIHNDDSGGNNQRIDYPSTTKEPTSKQKIPLAEKQEAIRAKLEVISGAVFMALQIAMDVLLVFGRDLFRFLVRNLMLRIVLTIFKGNRNYCLTTCSRGIFDCLEFNVNIFHYITRSIKLILEPILDIFHRLAQSIALIVQSFRLVEYNAAKVQSSRRSMQHV</sequence>
<dbReference type="CTD" id="6758829"/>
<keyword evidence="3" id="KW-1185">Reference proteome</keyword>
<dbReference type="RefSeq" id="XP_002117646.1">
    <property type="nucleotide sequence ID" value="XM_002117610.1"/>
</dbReference>
<accession>B3SBK4</accession>
<feature type="compositionally biased region" description="Polar residues" evidence="1">
    <location>
        <begin position="110"/>
        <end position="121"/>
    </location>
</feature>
<feature type="compositionally biased region" description="Polar residues" evidence="1">
    <location>
        <begin position="31"/>
        <end position="62"/>
    </location>
</feature>
<dbReference type="KEGG" id="tad:TRIADDRAFT_61647"/>
<feature type="region of interest" description="Disordered" evidence="1">
    <location>
        <begin position="1"/>
        <end position="226"/>
    </location>
</feature>
<dbReference type="GeneID" id="6758829"/>
<gene>
    <name evidence="2" type="ORF">TRIADDRAFT_61647</name>
</gene>
<evidence type="ECO:0000256" key="1">
    <source>
        <dbReference type="SAM" id="MobiDB-lite"/>
    </source>
</evidence>
<feature type="compositionally biased region" description="Polar residues" evidence="1">
    <location>
        <begin position="179"/>
        <end position="191"/>
    </location>
</feature>
<organism evidence="2 3">
    <name type="scientific">Trichoplax adhaerens</name>
    <name type="common">Trichoplax reptans</name>
    <dbReference type="NCBI Taxonomy" id="10228"/>
    <lineage>
        <taxon>Eukaryota</taxon>
        <taxon>Metazoa</taxon>
        <taxon>Placozoa</taxon>
        <taxon>Uniplacotomia</taxon>
        <taxon>Trichoplacea</taxon>
        <taxon>Trichoplacidae</taxon>
        <taxon>Trichoplax</taxon>
    </lineage>
</organism>
<evidence type="ECO:0000313" key="2">
    <source>
        <dbReference type="EMBL" id="EDV19904.1"/>
    </source>
</evidence>